<reference evidence="1 2" key="1">
    <citation type="journal article" date="2018" name="Sci. Rep.">
        <title>Characterisation of pathogen-specific regions and novel effector candidates in Fusarium oxysporum f. sp. cepae.</title>
        <authorList>
            <person name="Armitage A.D."/>
            <person name="Taylor A."/>
            <person name="Sobczyk M.K."/>
            <person name="Baxter L."/>
            <person name="Greenfield B.P."/>
            <person name="Bates H.J."/>
            <person name="Wilson F."/>
            <person name="Jackson A.C."/>
            <person name="Ott S."/>
            <person name="Harrison R.J."/>
            <person name="Clarkson J.P."/>
        </authorList>
    </citation>
    <scope>NUCLEOTIDE SEQUENCE [LARGE SCALE GENOMIC DNA]</scope>
    <source>
        <strain evidence="1 2">Fo_A13</strain>
    </source>
</reference>
<organism evidence="1 2">
    <name type="scientific">Fusarium oxysporum</name>
    <name type="common">Fusarium vascular wilt</name>
    <dbReference type="NCBI Taxonomy" id="5507"/>
    <lineage>
        <taxon>Eukaryota</taxon>
        <taxon>Fungi</taxon>
        <taxon>Dikarya</taxon>
        <taxon>Ascomycota</taxon>
        <taxon>Pezizomycotina</taxon>
        <taxon>Sordariomycetes</taxon>
        <taxon>Hypocreomycetidae</taxon>
        <taxon>Hypocreales</taxon>
        <taxon>Nectriaceae</taxon>
        <taxon>Fusarium</taxon>
        <taxon>Fusarium oxysporum species complex</taxon>
    </lineage>
</organism>
<accession>A0A420M4T0</accession>
<protein>
    <submittedName>
        <fullName evidence="1">Uncharacterized protein</fullName>
    </submittedName>
</protein>
<dbReference type="AlphaFoldDB" id="A0A420M4T0"/>
<evidence type="ECO:0000313" key="2">
    <source>
        <dbReference type="Proteomes" id="UP000285084"/>
    </source>
</evidence>
<sequence>MCWYKYISRAVLREALLAFKRSSCFYRQIRKSPHGVNDALVWLVAEEVLRPYEIEQSDAL</sequence>
<dbReference type="EMBL" id="MRCX01002537">
    <property type="protein sequence ID" value="RKK35801.1"/>
    <property type="molecule type" value="Genomic_DNA"/>
</dbReference>
<gene>
    <name evidence="1" type="ORF">BFJ69_g18657</name>
</gene>
<comment type="caution">
    <text evidence="1">The sequence shown here is derived from an EMBL/GenBank/DDBJ whole genome shotgun (WGS) entry which is preliminary data.</text>
</comment>
<name>A0A420M4T0_FUSOX</name>
<evidence type="ECO:0000313" key="1">
    <source>
        <dbReference type="EMBL" id="RKK35801.1"/>
    </source>
</evidence>
<dbReference type="Proteomes" id="UP000285084">
    <property type="component" value="Unassembled WGS sequence"/>
</dbReference>
<proteinExistence type="predicted"/>